<protein>
    <recommendedName>
        <fullName evidence="7">Phosphate transporter</fullName>
    </recommendedName>
</protein>
<comment type="subcellular location">
    <subcellularLocation>
        <location evidence="1 7">Membrane</location>
        <topology evidence="1 7">Multi-pass membrane protein</topology>
    </subcellularLocation>
</comment>
<feature type="transmembrane region" description="Helical" evidence="7">
    <location>
        <begin position="150"/>
        <end position="176"/>
    </location>
</feature>
<sequence>MAWPQYTWMIVVHGIVAFLDAYGIGANDVANAFGTSVGSKTLSMWSAVCIAAVFEFLGALLLGGQVTKTIAGGIAKTSTFAKAPQLFMYGMLTAETGAMIWILLATYLELPVSTTHSIIGGIIGFALVFGGGDAVVWYEPKADFPYVGGIVPIVISWFLSPLLAAAITLVLFLLVRTLVLRRVNSTKIAFYVLPLLILFTFFINLFFILTKGVKGIVTISSEKGAWLAAAGAAGATLIGTAIIWPIMKRSLLTFDTQNTNSIEAGKDAAGSSSVFQEEDRFQKAVADKLKPVHVDEDDKSIRAMFKRFRNAALSGVTHDIHADVKDDEAIMDMHDAAEKFDPRTEHVFKVLQVISACAMSFAHGANDVANAIGSFCASLYVYNNLMVPGSNSDVYTWVLALGGAGIVVGLATYGYNIMRVLGVKCAHITPSRGFCMETATALVVSIGSAVALPLSTTHTITGATAGGGIAEGRWKALNWALYGKMMLGWIGTLAAAGCVSALLFALGVYTPSQPQTMELISARNFAMANTNATLGRLSALNAAAAAPNASLTEQINAVNASLLGLGNLNGKTWIDGGALQKTFQSALDLSSNATVLG</sequence>
<feature type="transmembrane region" description="Helical" evidence="7">
    <location>
        <begin position="224"/>
        <end position="244"/>
    </location>
</feature>
<evidence type="ECO:0000256" key="3">
    <source>
        <dbReference type="ARBA" id="ARBA00022592"/>
    </source>
</evidence>
<keyword evidence="6 7" id="KW-0472">Membrane</keyword>
<feature type="transmembrane region" description="Helical" evidence="7">
    <location>
        <begin position="45"/>
        <end position="66"/>
    </location>
</feature>
<feature type="transmembrane region" description="Helical" evidence="7">
    <location>
        <begin position="434"/>
        <end position="454"/>
    </location>
</feature>
<keyword evidence="2 7" id="KW-0813">Transport</keyword>
<evidence type="ECO:0000313" key="8">
    <source>
        <dbReference type="EMBL" id="SZX65690.1"/>
    </source>
</evidence>
<dbReference type="EMBL" id="FNXT01001267">
    <property type="protein sequence ID" value="SZX76809.1"/>
    <property type="molecule type" value="Genomic_DNA"/>
</dbReference>
<evidence type="ECO:0000313" key="9">
    <source>
        <dbReference type="EMBL" id="SZX76809.1"/>
    </source>
</evidence>
<feature type="transmembrane region" description="Helical" evidence="7">
    <location>
        <begin position="364"/>
        <end position="382"/>
    </location>
</feature>
<dbReference type="AlphaFoldDB" id="A0A383VLB7"/>
<accession>A0A383VLB7</accession>
<comment type="similarity">
    <text evidence="7">Belongs to the inorganic phosphate transporter (PiT) (TC 2.A.20) family.</text>
</comment>
<keyword evidence="3 7" id="KW-0592">Phosphate transport</keyword>
<dbReference type="Pfam" id="PF01384">
    <property type="entry name" value="PHO4"/>
    <property type="match status" value="1"/>
</dbReference>
<dbReference type="InterPro" id="IPR001204">
    <property type="entry name" value="Phos_transporter"/>
</dbReference>
<feature type="transmembrane region" description="Helical" evidence="7">
    <location>
        <begin position="394"/>
        <end position="413"/>
    </location>
</feature>
<feature type="transmembrane region" description="Helical" evidence="7">
    <location>
        <begin position="118"/>
        <end position="138"/>
    </location>
</feature>
<dbReference type="EMBL" id="FNXT01000661">
    <property type="protein sequence ID" value="SZX65690.1"/>
    <property type="molecule type" value="Genomic_DNA"/>
</dbReference>
<evidence type="ECO:0000256" key="7">
    <source>
        <dbReference type="RuleBase" id="RU363058"/>
    </source>
</evidence>
<gene>
    <name evidence="9" type="ORF">BQ4739_LOCUS17180</name>
    <name evidence="8" type="ORF">BQ4739_LOCUS6161</name>
</gene>
<keyword evidence="4 7" id="KW-0812">Transmembrane</keyword>
<organism evidence="8 10">
    <name type="scientific">Tetradesmus obliquus</name>
    <name type="common">Green alga</name>
    <name type="synonym">Acutodesmus obliquus</name>
    <dbReference type="NCBI Taxonomy" id="3088"/>
    <lineage>
        <taxon>Eukaryota</taxon>
        <taxon>Viridiplantae</taxon>
        <taxon>Chlorophyta</taxon>
        <taxon>core chlorophytes</taxon>
        <taxon>Chlorophyceae</taxon>
        <taxon>CS clade</taxon>
        <taxon>Sphaeropleales</taxon>
        <taxon>Scenedesmaceae</taxon>
        <taxon>Tetradesmus</taxon>
    </lineage>
</organism>
<dbReference type="GO" id="GO:0005315">
    <property type="term" value="F:phosphate transmembrane transporter activity"/>
    <property type="evidence" value="ECO:0007669"/>
    <property type="project" value="InterPro"/>
</dbReference>
<proteinExistence type="inferred from homology"/>
<dbReference type="GO" id="GO:0035435">
    <property type="term" value="P:phosphate ion transmembrane transport"/>
    <property type="evidence" value="ECO:0007669"/>
    <property type="project" value="TreeGrafter"/>
</dbReference>
<reference evidence="8 10" key="1">
    <citation type="submission" date="2016-10" db="EMBL/GenBank/DDBJ databases">
        <authorList>
            <person name="Cai Z."/>
        </authorList>
    </citation>
    <scope>NUCLEOTIDE SEQUENCE [LARGE SCALE GENOMIC DNA]</scope>
</reference>
<dbReference type="PANTHER" id="PTHR11101">
    <property type="entry name" value="PHOSPHATE TRANSPORTER"/>
    <property type="match status" value="1"/>
</dbReference>
<keyword evidence="10" id="KW-1185">Reference proteome</keyword>
<evidence type="ECO:0000256" key="1">
    <source>
        <dbReference type="ARBA" id="ARBA00004141"/>
    </source>
</evidence>
<keyword evidence="5 7" id="KW-1133">Transmembrane helix</keyword>
<feature type="transmembrane region" description="Helical" evidence="7">
    <location>
        <begin position="188"/>
        <end position="209"/>
    </location>
</feature>
<evidence type="ECO:0000256" key="4">
    <source>
        <dbReference type="ARBA" id="ARBA00022692"/>
    </source>
</evidence>
<dbReference type="GO" id="GO:0016020">
    <property type="term" value="C:membrane"/>
    <property type="evidence" value="ECO:0007669"/>
    <property type="project" value="UniProtKB-SubCell"/>
</dbReference>
<feature type="transmembrane region" description="Helical" evidence="7">
    <location>
        <begin position="6"/>
        <end position="24"/>
    </location>
</feature>
<evidence type="ECO:0000256" key="6">
    <source>
        <dbReference type="ARBA" id="ARBA00023136"/>
    </source>
</evidence>
<comment type="function">
    <text evidence="7">Sodium-phosphate symporter.</text>
</comment>
<evidence type="ECO:0000256" key="2">
    <source>
        <dbReference type="ARBA" id="ARBA00022448"/>
    </source>
</evidence>
<feature type="transmembrane region" description="Helical" evidence="7">
    <location>
        <begin position="486"/>
        <end position="509"/>
    </location>
</feature>
<feature type="transmembrane region" description="Helical" evidence="7">
    <location>
        <begin position="86"/>
        <end position="106"/>
    </location>
</feature>
<evidence type="ECO:0000313" key="10">
    <source>
        <dbReference type="Proteomes" id="UP000256970"/>
    </source>
</evidence>
<dbReference type="Proteomes" id="UP000256970">
    <property type="component" value="Unassembled WGS sequence"/>
</dbReference>
<dbReference type="PANTHER" id="PTHR11101:SF96">
    <property type="entry name" value="PHOSPHATE TRANSPORTER"/>
    <property type="match status" value="1"/>
</dbReference>
<name>A0A383VLB7_TETOB</name>
<evidence type="ECO:0000256" key="5">
    <source>
        <dbReference type="ARBA" id="ARBA00022989"/>
    </source>
</evidence>